<evidence type="ECO:0000256" key="1">
    <source>
        <dbReference type="SAM" id="MobiDB-lite"/>
    </source>
</evidence>
<reference evidence="2" key="1">
    <citation type="submission" date="2018-06" db="EMBL/GenBank/DDBJ databases">
        <authorList>
            <person name="Zhirakovskaya E."/>
        </authorList>
    </citation>
    <scope>NUCLEOTIDE SEQUENCE</scope>
</reference>
<organism evidence="2">
    <name type="scientific">hydrothermal vent metagenome</name>
    <dbReference type="NCBI Taxonomy" id="652676"/>
    <lineage>
        <taxon>unclassified sequences</taxon>
        <taxon>metagenomes</taxon>
        <taxon>ecological metagenomes</taxon>
    </lineage>
</organism>
<dbReference type="AlphaFoldDB" id="A0A3B0ZYH0"/>
<gene>
    <name evidence="2" type="ORF">MNBD_GAMMA19-1901</name>
</gene>
<feature type="non-terminal residue" evidence="2">
    <location>
        <position position="36"/>
    </location>
</feature>
<accession>A0A3B0ZYH0</accession>
<dbReference type="EMBL" id="UOFV01000098">
    <property type="protein sequence ID" value="VAW96821.1"/>
    <property type="molecule type" value="Genomic_DNA"/>
</dbReference>
<sequence>MTSVTMVTNDSAALHTTKTNNRNVKETQAYPAAPAV</sequence>
<proteinExistence type="predicted"/>
<name>A0A3B0ZYH0_9ZZZZ</name>
<feature type="compositionally biased region" description="Polar residues" evidence="1">
    <location>
        <begin position="1"/>
        <end position="22"/>
    </location>
</feature>
<feature type="region of interest" description="Disordered" evidence="1">
    <location>
        <begin position="1"/>
        <end position="36"/>
    </location>
</feature>
<protein>
    <submittedName>
        <fullName evidence="2">Uncharacterized protein</fullName>
    </submittedName>
</protein>
<evidence type="ECO:0000313" key="2">
    <source>
        <dbReference type="EMBL" id="VAW96821.1"/>
    </source>
</evidence>